<evidence type="ECO:0000313" key="2">
    <source>
        <dbReference type="EMBL" id="ACM04985.1"/>
    </source>
</evidence>
<dbReference type="SMART" id="SM00873">
    <property type="entry name" value="B3_4"/>
    <property type="match status" value="1"/>
</dbReference>
<reference evidence="2 3" key="1">
    <citation type="journal article" date="2009" name="PLoS ONE">
        <title>Complete genome sequence of the aerobic CO-oxidizing thermophile Thermomicrobium roseum.</title>
        <authorList>
            <person name="Wu D."/>
            <person name="Raymond J."/>
            <person name="Wu M."/>
            <person name="Chatterji S."/>
            <person name="Ren Q."/>
            <person name="Graham J.E."/>
            <person name="Bryant D.A."/>
            <person name="Robb F."/>
            <person name="Colman A."/>
            <person name="Tallon L.J."/>
            <person name="Badger J.H."/>
            <person name="Madupu R."/>
            <person name="Ward N.L."/>
            <person name="Eisen J.A."/>
        </authorList>
    </citation>
    <scope>NUCLEOTIDE SEQUENCE [LARGE SCALE GENOMIC DNA]</scope>
    <source>
        <strain evidence="3">ATCC 27502 / DSM 5159 / P-2</strain>
    </source>
</reference>
<evidence type="ECO:0000313" key="3">
    <source>
        <dbReference type="Proteomes" id="UP000000447"/>
    </source>
</evidence>
<dbReference type="Pfam" id="PF03483">
    <property type="entry name" value="B3_4"/>
    <property type="match status" value="1"/>
</dbReference>
<dbReference type="HOGENOM" id="CLU_076869_1_0_0"/>
<name>B9KY74_THERP</name>
<keyword evidence="3" id="KW-1185">Reference proteome</keyword>
<dbReference type="OrthoDB" id="276580at2"/>
<feature type="domain" description="B3/B4 tRNA-binding" evidence="1">
    <location>
        <begin position="63"/>
        <end position="217"/>
    </location>
</feature>
<dbReference type="STRING" id="309801.trd_0417"/>
<protein>
    <submittedName>
        <fullName evidence="2">Conserved protein</fullName>
    </submittedName>
</protein>
<dbReference type="RefSeq" id="WP_012641824.1">
    <property type="nucleotide sequence ID" value="NC_011959.1"/>
</dbReference>
<sequence>MAVFCVSSEVFEQFPDYLVIVLVADRVENRRHVERARTLLAESARLACERWRAIDPKALPEIDVWRRAFRRLGWSASTYQSSVEALVRRTLKGNPPPSINPAVDLANAASLRFLVPIGAHDLATAPNGLTVRASLPGDRFLPLGDGAPEEPEVGEIVYVHDHDVRTRRWVWRQSRTGLVTPDSRTILFPIDAFQGVTAAAAVAAADWLSEQLQSLLGATVQRGLVDLNQPVFDSALGDAIS</sequence>
<dbReference type="GO" id="GO:0004826">
    <property type="term" value="F:phenylalanine-tRNA ligase activity"/>
    <property type="evidence" value="ECO:0007669"/>
    <property type="project" value="InterPro"/>
</dbReference>
<dbReference type="SUPFAM" id="SSF56037">
    <property type="entry name" value="PheT/TilS domain"/>
    <property type="match status" value="1"/>
</dbReference>
<dbReference type="GO" id="GO:0003723">
    <property type="term" value="F:RNA binding"/>
    <property type="evidence" value="ECO:0007669"/>
    <property type="project" value="InterPro"/>
</dbReference>
<dbReference type="Proteomes" id="UP000000447">
    <property type="component" value="Chromosome"/>
</dbReference>
<dbReference type="eggNOG" id="COG3382">
    <property type="taxonomic scope" value="Bacteria"/>
</dbReference>
<dbReference type="PANTHER" id="PTHR39209">
    <property type="match status" value="1"/>
</dbReference>
<dbReference type="InterPro" id="IPR020825">
    <property type="entry name" value="Phe-tRNA_synthase-like_B3/B4"/>
</dbReference>
<dbReference type="AlphaFoldDB" id="B9KY74"/>
<dbReference type="Gene3D" id="3.50.40.10">
    <property type="entry name" value="Phenylalanyl-trna Synthetase, Chain B, domain 3"/>
    <property type="match status" value="1"/>
</dbReference>
<evidence type="ECO:0000259" key="1">
    <source>
        <dbReference type="SMART" id="SM00873"/>
    </source>
</evidence>
<dbReference type="KEGG" id="tro:trd_0417"/>
<gene>
    <name evidence="2" type="ordered locus">trd_0417</name>
</gene>
<proteinExistence type="predicted"/>
<accession>B9KY74</accession>
<dbReference type="InterPro" id="IPR005146">
    <property type="entry name" value="B3/B4_tRNA-bd"/>
</dbReference>
<dbReference type="PANTHER" id="PTHR39209:SF2">
    <property type="entry name" value="CYTOPLASMIC PROTEIN"/>
    <property type="match status" value="1"/>
</dbReference>
<dbReference type="EMBL" id="CP001275">
    <property type="protein sequence ID" value="ACM04985.1"/>
    <property type="molecule type" value="Genomic_DNA"/>
</dbReference>
<organism evidence="2 3">
    <name type="scientific">Thermomicrobium roseum (strain ATCC 27502 / DSM 5159 / P-2)</name>
    <dbReference type="NCBI Taxonomy" id="309801"/>
    <lineage>
        <taxon>Bacteria</taxon>
        <taxon>Pseudomonadati</taxon>
        <taxon>Thermomicrobiota</taxon>
        <taxon>Thermomicrobia</taxon>
        <taxon>Thermomicrobiales</taxon>
        <taxon>Thermomicrobiaceae</taxon>
        <taxon>Thermomicrobium</taxon>
    </lineage>
</organism>